<dbReference type="PROSITE" id="PS50088">
    <property type="entry name" value="ANK_REPEAT"/>
    <property type="match status" value="2"/>
</dbReference>
<dbReference type="SUPFAM" id="SSF48403">
    <property type="entry name" value="Ankyrin repeat"/>
    <property type="match status" value="1"/>
</dbReference>
<dbReference type="InterPro" id="IPR050889">
    <property type="entry name" value="Dendritic_Spine_Reg/Scaffold"/>
</dbReference>
<sequence length="790" mass="88454">MDIFKLPGELVNEVLLCAVLSRDVNHSVKRALRLRLVCKLFAEAVYPALFRTCRLDDAIFECSFGGVEYRESRHGARELWHRYLVYRVAGEADPNVGRFVEIRELAQVLCEKDTSLNYESVIDTLLGAVTCDKTRPNTNILRRPQNNVVPDQGLNLLAAAVRLDMVSLVKHLLADGHDPATPNFLFPPATQVAAEYGNERVLRLLLEQTSRVVLEPYSIFGAAVGGDLAIMRLVFPPPPTPSPAAAEQSPPPADGTYGRIGIRHSFRCRLLSRALDATASPEVYEYLMQAWEPGYRPPRYEHVMCHAARGNIAMVRYLLDHQGEEGGVGVVDVNGADDVYHGSALSWACRHGHEEIVDMLLARGTDPNFAEEAHRSGLTLHAAVRGGYMSIVRKLLACGARVNGPHAAHRRTIHAAMQMEHTELVRLLIERGEPLGMVAEGLVKSMVNLGYESMLDILREYGFEPDRGAKPEFIPRYELDFSPSCHYTKSIQHKAGHPLLKPSQAPPTTCLAFSPSPEEILLEILKNLAQTPQSNVFFPECHEGKRKANGLDVFESSSVVIHYPHSGITTRYCSDNRPDTQRELAVDWLAINTTCRLLRRVGKEAFFRHRRFAMFLTSPGPLQIYNTHLRLPPPSTPHATKPEIRRQLFEMSQFLDLERIERIIFRLKVFPRLRHCTLLYAYFTRSPQPLPPRNAYPLLQAAVTDASGEDAEEWNKVAMPAEFRSLLHDIGVPMNVDIDLAIAKKQHPRSCMSDVGQIMANLNAIVYPILRIKGQALKRKAEAAASEKGV</sequence>
<gene>
    <name evidence="4" type="ORF">PG993_014075</name>
</gene>
<evidence type="ECO:0000313" key="4">
    <source>
        <dbReference type="EMBL" id="KAK8017749.1"/>
    </source>
</evidence>
<dbReference type="EMBL" id="JAQQWK010000013">
    <property type="protein sequence ID" value="KAK8017749.1"/>
    <property type="molecule type" value="Genomic_DNA"/>
</dbReference>
<dbReference type="InterPro" id="IPR036770">
    <property type="entry name" value="Ankyrin_rpt-contain_sf"/>
</dbReference>
<evidence type="ECO:0000256" key="3">
    <source>
        <dbReference type="PROSITE-ProRule" id="PRU00023"/>
    </source>
</evidence>
<evidence type="ECO:0000256" key="2">
    <source>
        <dbReference type="ARBA" id="ARBA00023043"/>
    </source>
</evidence>
<keyword evidence="2 3" id="KW-0040">ANK repeat</keyword>
<evidence type="ECO:0000256" key="1">
    <source>
        <dbReference type="ARBA" id="ARBA00022737"/>
    </source>
</evidence>
<feature type="repeat" description="ANK" evidence="3">
    <location>
        <begin position="375"/>
        <end position="407"/>
    </location>
</feature>
<reference evidence="4 5" key="1">
    <citation type="submission" date="2023-01" db="EMBL/GenBank/DDBJ databases">
        <title>Analysis of 21 Apiospora genomes using comparative genomics revels a genus with tremendous synthesis potential of carbohydrate active enzymes and secondary metabolites.</title>
        <authorList>
            <person name="Sorensen T."/>
        </authorList>
    </citation>
    <scope>NUCLEOTIDE SEQUENCE [LARGE SCALE GENOMIC DNA]</scope>
    <source>
        <strain evidence="4 5">CBS 33761</strain>
    </source>
</reference>
<dbReference type="SMART" id="SM00248">
    <property type="entry name" value="ANK"/>
    <property type="match status" value="6"/>
</dbReference>
<comment type="caution">
    <text evidence="4">The sequence shown here is derived from an EMBL/GenBank/DDBJ whole genome shotgun (WGS) entry which is preliminary data.</text>
</comment>
<name>A0ABR1RT59_9PEZI</name>
<keyword evidence="1" id="KW-0677">Repeat</keyword>
<feature type="repeat" description="ANK" evidence="3">
    <location>
        <begin position="340"/>
        <end position="372"/>
    </location>
</feature>
<dbReference type="Pfam" id="PF12796">
    <property type="entry name" value="Ank_2"/>
    <property type="match status" value="1"/>
</dbReference>
<accession>A0ABR1RT59</accession>
<organism evidence="4 5">
    <name type="scientific">Apiospora rasikravindrae</name>
    <dbReference type="NCBI Taxonomy" id="990691"/>
    <lineage>
        <taxon>Eukaryota</taxon>
        <taxon>Fungi</taxon>
        <taxon>Dikarya</taxon>
        <taxon>Ascomycota</taxon>
        <taxon>Pezizomycotina</taxon>
        <taxon>Sordariomycetes</taxon>
        <taxon>Xylariomycetidae</taxon>
        <taxon>Amphisphaeriales</taxon>
        <taxon>Apiosporaceae</taxon>
        <taxon>Apiospora</taxon>
    </lineage>
</organism>
<dbReference type="PANTHER" id="PTHR24166">
    <property type="entry name" value="ROLLING PEBBLES, ISOFORM B"/>
    <property type="match status" value="1"/>
</dbReference>
<protein>
    <submittedName>
        <fullName evidence="4">Ankyrin repeats (3 copies) domain-containing protein</fullName>
    </submittedName>
</protein>
<dbReference type="Proteomes" id="UP001444661">
    <property type="component" value="Unassembled WGS sequence"/>
</dbReference>
<proteinExistence type="predicted"/>
<evidence type="ECO:0000313" key="5">
    <source>
        <dbReference type="Proteomes" id="UP001444661"/>
    </source>
</evidence>
<dbReference type="Gene3D" id="1.25.40.20">
    <property type="entry name" value="Ankyrin repeat-containing domain"/>
    <property type="match status" value="2"/>
</dbReference>
<dbReference type="PANTHER" id="PTHR24166:SF48">
    <property type="entry name" value="PROTEIN VAPYRIN"/>
    <property type="match status" value="1"/>
</dbReference>
<keyword evidence="5" id="KW-1185">Reference proteome</keyword>
<dbReference type="InterPro" id="IPR002110">
    <property type="entry name" value="Ankyrin_rpt"/>
</dbReference>